<dbReference type="Pfam" id="PF22198">
    <property type="entry name" value="GKRP_SIS_2"/>
    <property type="match status" value="1"/>
</dbReference>
<dbReference type="PROSITE" id="PS01272">
    <property type="entry name" value="GCKR"/>
    <property type="match status" value="1"/>
</dbReference>
<dbReference type="Gene3D" id="1.10.8.1080">
    <property type="match status" value="1"/>
</dbReference>
<sequence>MDRAPPEQLLQLLRDCDLEIFQHLWESGSGYQTIVHVAKKVEDILKHPEDSLIVMSGCGTSGRLAYLLAISFNRLLKGLKKQQVFAYTIAGGDKALLTSQEAPEDSPQLGALNLEQVCAGKRRILFIGISCGLSAPYVAGQLDFCMNHLNVFTPVLIGFNPVNMARNESIPDWSLTFRSVTERMEQMQKTNRAFILNPAVGPEPISGSSRMKAGSATKILLETLLWAAHTSTLSHTHTTHSHVLKLLRKYEQVHTNTYNQSVHIAALVKQAGTRGRHDFTDNLDAVEDLAHCVKPKTSSLHAVTHAFGPNSVPDKIKDAFASVMTIAWPRTSEEDSPFLLTLQAELSTKWVLNAISTGAHILKGKIYRNYMVDLKVTNSKLFRRAVTLLQLLSGCAAERCHGALIQAIYSTDEPTEEMNTASLTERAHIANTSSKVVPTALLMLRWSCSVCEARARLQGHMIIRDAVEACLTASTCTRTAHATT</sequence>
<comment type="caution">
    <text evidence="3">The sequence shown here is derived from an EMBL/GenBank/DDBJ whole genome shotgun (WGS) entry which is preliminary data.</text>
</comment>
<dbReference type="Gene3D" id="3.40.50.10490">
    <property type="entry name" value="Glucose-6-phosphate isomerase like protein, domain 1"/>
    <property type="match status" value="2"/>
</dbReference>
<dbReference type="GO" id="GO:0005654">
    <property type="term" value="C:nucleoplasm"/>
    <property type="evidence" value="ECO:0007669"/>
    <property type="project" value="TreeGrafter"/>
</dbReference>
<dbReference type="GO" id="GO:0019899">
    <property type="term" value="F:enzyme binding"/>
    <property type="evidence" value="ECO:0007669"/>
    <property type="project" value="TreeGrafter"/>
</dbReference>
<dbReference type="GO" id="GO:0005829">
    <property type="term" value="C:cytosol"/>
    <property type="evidence" value="ECO:0007669"/>
    <property type="project" value="TreeGrafter"/>
</dbReference>
<keyword evidence="4" id="KW-1185">Reference proteome</keyword>
<name>A0A9Q1IAG0_SYNKA</name>
<dbReference type="AlphaFoldDB" id="A0A9Q1IAG0"/>
<dbReference type="Pfam" id="PF22645">
    <property type="entry name" value="GKRP_SIS_N"/>
    <property type="match status" value="1"/>
</dbReference>
<accession>A0A9Q1IAG0</accession>
<dbReference type="GO" id="GO:0009750">
    <property type="term" value="P:response to fructose"/>
    <property type="evidence" value="ECO:0007669"/>
    <property type="project" value="TreeGrafter"/>
</dbReference>
<dbReference type="InterPro" id="IPR054017">
    <property type="entry name" value="GKRP_SIS_2"/>
</dbReference>
<dbReference type="InterPro" id="IPR040190">
    <property type="entry name" value="MURQ/GCKR"/>
</dbReference>
<dbReference type="Proteomes" id="UP001152622">
    <property type="component" value="Chromosome 24"/>
</dbReference>
<dbReference type="Pfam" id="PF20741">
    <property type="entry name" value="GKRP-like_C"/>
    <property type="match status" value="1"/>
</dbReference>
<gene>
    <name evidence="3" type="ORF">SKAU_G00422260</name>
</gene>
<evidence type="ECO:0000313" key="4">
    <source>
        <dbReference type="Proteomes" id="UP001152622"/>
    </source>
</evidence>
<evidence type="ECO:0000256" key="1">
    <source>
        <dbReference type="ARBA" id="ARBA00023277"/>
    </source>
</evidence>
<evidence type="ECO:0000313" key="3">
    <source>
        <dbReference type="EMBL" id="KAJ8333330.1"/>
    </source>
</evidence>
<dbReference type="InterPro" id="IPR046348">
    <property type="entry name" value="SIS_dom_sf"/>
</dbReference>
<organism evidence="3 4">
    <name type="scientific">Synaphobranchus kaupii</name>
    <name type="common">Kaup's arrowtooth eel</name>
    <dbReference type="NCBI Taxonomy" id="118154"/>
    <lineage>
        <taxon>Eukaryota</taxon>
        <taxon>Metazoa</taxon>
        <taxon>Chordata</taxon>
        <taxon>Craniata</taxon>
        <taxon>Vertebrata</taxon>
        <taxon>Euteleostomi</taxon>
        <taxon>Actinopterygii</taxon>
        <taxon>Neopterygii</taxon>
        <taxon>Teleostei</taxon>
        <taxon>Anguilliformes</taxon>
        <taxon>Synaphobranchidae</taxon>
        <taxon>Synaphobranchus</taxon>
    </lineage>
</organism>
<dbReference type="GO" id="GO:0004857">
    <property type="term" value="F:enzyme inhibitor activity"/>
    <property type="evidence" value="ECO:0007669"/>
    <property type="project" value="TreeGrafter"/>
</dbReference>
<dbReference type="GO" id="GO:0070095">
    <property type="term" value="F:fructose-6-phosphate binding"/>
    <property type="evidence" value="ECO:0007669"/>
    <property type="project" value="TreeGrafter"/>
</dbReference>
<dbReference type="EMBL" id="JAINUF010000024">
    <property type="protein sequence ID" value="KAJ8333330.1"/>
    <property type="molecule type" value="Genomic_DNA"/>
</dbReference>
<proteinExistence type="predicted"/>
<reference evidence="3" key="1">
    <citation type="journal article" date="2023" name="Science">
        <title>Genome structures resolve the early diversification of teleost fishes.</title>
        <authorList>
            <person name="Parey E."/>
            <person name="Louis A."/>
            <person name="Montfort J."/>
            <person name="Bouchez O."/>
            <person name="Roques C."/>
            <person name="Iampietro C."/>
            <person name="Lluch J."/>
            <person name="Castinel A."/>
            <person name="Donnadieu C."/>
            <person name="Desvignes T."/>
            <person name="Floi Bucao C."/>
            <person name="Jouanno E."/>
            <person name="Wen M."/>
            <person name="Mejri S."/>
            <person name="Dirks R."/>
            <person name="Jansen H."/>
            <person name="Henkel C."/>
            <person name="Chen W.J."/>
            <person name="Zahm M."/>
            <person name="Cabau C."/>
            <person name="Klopp C."/>
            <person name="Thompson A.W."/>
            <person name="Robinson-Rechavi M."/>
            <person name="Braasch I."/>
            <person name="Lecointre G."/>
            <person name="Bobe J."/>
            <person name="Postlethwait J.H."/>
            <person name="Berthelot C."/>
            <person name="Roest Crollius H."/>
            <person name="Guiguen Y."/>
        </authorList>
    </citation>
    <scope>NUCLEOTIDE SEQUENCE</scope>
    <source>
        <strain evidence="3">WJC10195</strain>
    </source>
</reference>
<dbReference type="GO" id="GO:0042593">
    <property type="term" value="P:glucose homeostasis"/>
    <property type="evidence" value="ECO:0007669"/>
    <property type="project" value="TreeGrafter"/>
</dbReference>
<keyword evidence="1" id="KW-0119">Carbohydrate metabolism</keyword>
<feature type="domain" description="SIS" evidence="2">
    <location>
        <begin position="41"/>
        <end position="234"/>
    </location>
</feature>
<dbReference type="GO" id="GO:0030246">
    <property type="term" value="F:carbohydrate binding"/>
    <property type="evidence" value="ECO:0007669"/>
    <property type="project" value="TreeGrafter"/>
</dbReference>
<dbReference type="OrthoDB" id="311172at2759"/>
<dbReference type="InterPro" id="IPR005486">
    <property type="entry name" value="Glucokinase_regulatory_CS"/>
</dbReference>
<dbReference type="FunFam" id="1.10.8.1080:FF:000002">
    <property type="entry name" value="Glucokinase regulatory protein"/>
    <property type="match status" value="1"/>
</dbReference>
<dbReference type="InterPro" id="IPR001347">
    <property type="entry name" value="SIS_dom"/>
</dbReference>
<protein>
    <recommendedName>
        <fullName evidence="2">SIS domain-containing protein</fullName>
    </recommendedName>
</protein>
<dbReference type="GO" id="GO:1901135">
    <property type="term" value="P:carbohydrate derivative metabolic process"/>
    <property type="evidence" value="ECO:0007669"/>
    <property type="project" value="InterPro"/>
</dbReference>
<dbReference type="SUPFAM" id="SSF53697">
    <property type="entry name" value="SIS domain"/>
    <property type="match status" value="2"/>
</dbReference>
<evidence type="ECO:0000259" key="2">
    <source>
        <dbReference type="PROSITE" id="PS51464"/>
    </source>
</evidence>
<dbReference type="PANTHER" id="PTHR10088:SF4">
    <property type="entry name" value="GLUCOKINASE REGULATORY PROTEIN"/>
    <property type="match status" value="1"/>
</dbReference>
<dbReference type="PROSITE" id="PS51464">
    <property type="entry name" value="SIS"/>
    <property type="match status" value="1"/>
</dbReference>
<dbReference type="PANTHER" id="PTHR10088">
    <property type="entry name" value="GLUCOKINASE REGULATORY PROTEIN"/>
    <property type="match status" value="1"/>
</dbReference>